<evidence type="ECO:0000256" key="1">
    <source>
        <dbReference type="SAM" id="Phobius"/>
    </source>
</evidence>
<evidence type="ECO:0000313" key="3">
    <source>
        <dbReference type="Proteomes" id="UP000639643"/>
    </source>
</evidence>
<name>A0A8H6JMJ2_9PEZI</name>
<evidence type="ECO:0000313" key="2">
    <source>
        <dbReference type="EMBL" id="KAF6815370.1"/>
    </source>
</evidence>
<sequence>MTDALLRRQEPEGSNCHQDCANAPKELLANPDVGGIGVLVGFVATGWLVVFLVIFRYCLAFDPTADPLANPKRDRKDRVRRAFKPNAVDVKTTNMFSGLRRRLGHHSHWNMAFTKVLRRLPPRPKTSLNVDR</sequence>
<feature type="transmembrane region" description="Helical" evidence="1">
    <location>
        <begin position="33"/>
        <end position="55"/>
    </location>
</feature>
<comment type="caution">
    <text evidence="2">The sequence shown here is derived from an EMBL/GenBank/DDBJ whole genome shotgun (WGS) entry which is preliminary data.</text>
</comment>
<keyword evidence="1" id="KW-0812">Transmembrane</keyword>
<dbReference type="AlphaFoldDB" id="A0A8H6JMJ2"/>
<gene>
    <name evidence="2" type="ORF">CMUS01_12459</name>
</gene>
<organism evidence="2 3">
    <name type="scientific">Colletotrichum musicola</name>
    <dbReference type="NCBI Taxonomy" id="2175873"/>
    <lineage>
        <taxon>Eukaryota</taxon>
        <taxon>Fungi</taxon>
        <taxon>Dikarya</taxon>
        <taxon>Ascomycota</taxon>
        <taxon>Pezizomycotina</taxon>
        <taxon>Sordariomycetes</taxon>
        <taxon>Hypocreomycetidae</taxon>
        <taxon>Glomerellales</taxon>
        <taxon>Glomerellaceae</taxon>
        <taxon>Colletotrichum</taxon>
        <taxon>Colletotrichum orchidearum species complex</taxon>
    </lineage>
</organism>
<keyword evidence="3" id="KW-1185">Reference proteome</keyword>
<keyword evidence="1" id="KW-1133">Transmembrane helix</keyword>
<protein>
    <submittedName>
        <fullName evidence="2">Uncharacterized protein</fullName>
    </submittedName>
</protein>
<dbReference type="EMBL" id="WIGM01000704">
    <property type="protein sequence ID" value="KAF6815370.1"/>
    <property type="molecule type" value="Genomic_DNA"/>
</dbReference>
<dbReference type="Proteomes" id="UP000639643">
    <property type="component" value="Unassembled WGS sequence"/>
</dbReference>
<accession>A0A8H6JMJ2</accession>
<reference evidence="2" key="1">
    <citation type="journal article" date="2020" name="Phytopathology">
        <title>Genome Sequence Resources of Colletotrichum truncatum, C. plurivorum, C. musicola, and C. sojae: Four Species Pathogenic to Soybean (Glycine max).</title>
        <authorList>
            <person name="Rogerio F."/>
            <person name="Boufleur T.R."/>
            <person name="Ciampi-Guillardi M."/>
            <person name="Sukno S.A."/>
            <person name="Thon M.R."/>
            <person name="Massola Junior N.S."/>
            <person name="Baroncelli R."/>
        </authorList>
    </citation>
    <scope>NUCLEOTIDE SEQUENCE</scope>
    <source>
        <strain evidence="2">LFN0074</strain>
    </source>
</reference>
<proteinExistence type="predicted"/>
<dbReference type="OrthoDB" id="4850108at2759"/>
<keyword evidence="1" id="KW-0472">Membrane</keyword>